<dbReference type="PANTHER" id="PTHR37953:SF1">
    <property type="entry name" value="UPF0127 PROTEIN MJ1496"/>
    <property type="match status" value="1"/>
</dbReference>
<dbReference type="AlphaFoldDB" id="A0A1M6YEF6"/>
<dbReference type="Gene3D" id="2.60.120.1140">
    <property type="entry name" value="Protein of unknown function DUF192"/>
    <property type="match status" value="1"/>
</dbReference>
<dbReference type="PANTHER" id="PTHR37953">
    <property type="entry name" value="UPF0127 PROTEIN MJ1496"/>
    <property type="match status" value="1"/>
</dbReference>
<dbReference type="RefSeq" id="WP_073262315.1">
    <property type="nucleotide sequence ID" value="NZ_FRBQ01000001.1"/>
</dbReference>
<dbReference type="PROSITE" id="PS51257">
    <property type="entry name" value="PROKAR_LIPOPROTEIN"/>
    <property type="match status" value="1"/>
</dbReference>
<dbReference type="InterPro" id="IPR003795">
    <property type="entry name" value="DUF192"/>
</dbReference>
<dbReference type="Pfam" id="PF02643">
    <property type="entry name" value="DUF192"/>
    <property type="match status" value="1"/>
</dbReference>
<feature type="chain" id="PRO_5012252142" description="DUF192 domain-containing protein" evidence="1">
    <location>
        <begin position="24"/>
        <end position="146"/>
    </location>
</feature>
<evidence type="ECO:0000256" key="1">
    <source>
        <dbReference type="SAM" id="SignalP"/>
    </source>
</evidence>
<keyword evidence="3" id="KW-1185">Reference proteome</keyword>
<keyword evidence="1" id="KW-0732">Signal</keyword>
<sequence>MTHQSPRGLLFIGLSFSCATALAQLPECQVKFPAGVTRDLPLAATIETRTVGLSGRDDVGRGMLFTWPQDGVRELWMKDTRVALSAAFVDAGERVRKVVDMRPYSLQQHSSDEPVRYIIEVARGEFAALGVVVGSHVAISCERADG</sequence>
<proteinExistence type="predicted"/>
<gene>
    <name evidence="2" type="ORF">SAMN05216288_1233</name>
</gene>
<evidence type="ECO:0000313" key="3">
    <source>
        <dbReference type="Proteomes" id="UP000184305"/>
    </source>
</evidence>
<evidence type="ECO:0000313" key="2">
    <source>
        <dbReference type="EMBL" id="SHL16694.1"/>
    </source>
</evidence>
<feature type="signal peptide" evidence="1">
    <location>
        <begin position="1"/>
        <end position="23"/>
    </location>
</feature>
<organism evidence="2 3">
    <name type="scientific">Phytopseudomonas punonensis</name>
    <dbReference type="NCBI Taxonomy" id="1220495"/>
    <lineage>
        <taxon>Bacteria</taxon>
        <taxon>Pseudomonadati</taxon>
        <taxon>Pseudomonadota</taxon>
        <taxon>Gammaproteobacteria</taxon>
        <taxon>Pseudomonadales</taxon>
        <taxon>Pseudomonadaceae</taxon>
        <taxon>Phytopseudomonas</taxon>
    </lineage>
</organism>
<protein>
    <recommendedName>
        <fullName evidence="4">DUF192 domain-containing protein</fullName>
    </recommendedName>
</protein>
<dbReference type="InterPro" id="IPR038695">
    <property type="entry name" value="Saro_0823-like_sf"/>
</dbReference>
<reference evidence="3" key="1">
    <citation type="submission" date="2016-11" db="EMBL/GenBank/DDBJ databases">
        <authorList>
            <person name="Varghese N."/>
            <person name="Submissions S."/>
        </authorList>
    </citation>
    <scope>NUCLEOTIDE SEQUENCE [LARGE SCALE GENOMIC DNA]</scope>
    <source>
        <strain evidence="3">CECT 8089</strain>
    </source>
</reference>
<evidence type="ECO:0008006" key="4">
    <source>
        <dbReference type="Google" id="ProtNLM"/>
    </source>
</evidence>
<dbReference type="STRING" id="1220495.SAMN05216288_1233"/>
<name>A0A1M6YEF6_9GAMM</name>
<dbReference type="Proteomes" id="UP000184305">
    <property type="component" value="Unassembled WGS sequence"/>
</dbReference>
<dbReference type="EMBL" id="FRBQ01000001">
    <property type="protein sequence ID" value="SHL16694.1"/>
    <property type="molecule type" value="Genomic_DNA"/>
</dbReference>
<accession>A0A1M6YEF6</accession>